<dbReference type="InterPro" id="IPR020901">
    <property type="entry name" value="Prtase_inh_Kunz-CS"/>
</dbReference>
<gene>
    <name evidence="5" type="ORF">GBAR_LOCUS21664</name>
</gene>
<evidence type="ECO:0000259" key="4">
    <source>
        <dbReference type="PROSITE" id="PS50279"/>
    </source>
</evidence>
<evidence type="ECO:0000313" key="5">
    <source>
        <dbReference type="EMBL" id="CAI8038885.1"/>
    </source>
</evidence>
<dbReference type="EMBL" id="CASHTH010003016">
    <property type="protein sequence ID" value="CAI8038885.1"/>
    <property type="molecule type" value="Genomic_DNA"/>
</dbReference>
<keyword evidence="3" id="KW-0325">Glycoprotein</keyword>
<evidence type="ECO:0000256" key="3">
    <source>
        <dbReference type="ARBA" id="ARBA00023180"/>
    </source>
</evidence>
<dbReference type="PANTHER" id="PTHR46676">
    <property type="entry name" value="PROTEIN AMBP"/>
    <property type="match status" value="1"/>
</dbReference>
<dbReference type="InterPro" id="IPR029856">
    <property type="entry name" value="AMBP"/>
</dbReference>
<reference evidence="5" key="1">
    <citation type="submission" date="2023-03" db="EMBL/GenBank/DDBJ databases">
        <authorList>
            <person name="Steffen K."/>
            <person name="Cardenas P."/>
        </authorList>
    </citation>
    <scope>NUCLEOTIDE SEQUENCE</scope>
</reference>
<evidence type="ECO:0000256" key="1">
    <source>
        <dbReference type="ARBA" id="ARBA00022690"/>
    </source>
</evidence>
<keyword evidence="2" id="KW-0677">Repeat</keyword>
<proteinExistence type="predicted"/>
<dbReference type="SMART" id="SM00131">
    <property type="entry name" value="KU"/>
    <property type="match status" value="1"/>
</dbReference>
<evidence type="ECO:0000313" key="6">
    <source>
        <dbReference type="Proteomes" id="UP001174909"/>
    </source>
</evidence>
<dbReference type="AlphaFoldDB" id="A0AA35SZA4"/>
<accession>A0AA35SZA4</accession>
<dbReference type="Gene3D" id="4.10.410.10">
    <property type="entry name" value="Pancreatic trypsin inhibitor Kunitz domain"/>
    <property type="match status" value="1"/>
</dbReference>
<dbReference type="Pfam" id="PF00014">
    <property type="entry name" value="Kunitz_BPTI"/>
    <property type="match status" value="1"/>
</dbReference>
<protein>
    <submittedName>
        <fullName evidence="5">U-actitoxin-Avd3l</fullName>
    </submittedName>
</protein>
<dbReference type="InterPro" id="IPR002223">
    <property type="entry name" value="Kunitz_BPTI"/>
</dbReference>
<feature type="domain" description="BPTI/Kunitz inhibitor" evidence="4">
    <location>
        <begin position="8"/>
        <end position="58"/>
    </location>
</feature>
<comment type="caution">
    <text evidence="5">The sequence shown here is derived from an EMBL/GenBank/DDBJ whole genome shotgun (WGS) entry which is preliminary data.</text>
</comment>
<dbReference type="InterPro" id="IPR036880">
    <property type="entry name" value="Kunitz_BPTI_sf"/>
</dbReference>
<dbReference type="GO" id="GO:0004867">
    <property type="term" value="F:serine-type endopeptidase inhibitor activity"/>
    <property type="evidence" value="ECO:0007669"/>
    <property type="project" value="InterPro"/>
</dbReference>
<dbReference type="PROSITE" id="PS50279">
    <property type="entry name" value="BPTI_KUNITZ_2"/>
    <property type="match status" value="1"/>
</dbReference>
<evidence type="ECO:0000256" key="2">
    <source>
        <dbReference type="ARBA" id="ARBA00022737"/>
    </source>
</evidence>
<dbReference type="PROSITE" id="PS00280">
    <property type="entry name" value="BPTI_KUNITZ_1"/>
    <property type="match status" value="1"/>
</dbReference>
<dbReference type="CDD" id="cd00109">
    <property type="entry name" value="Kunitz-type"/>
    <property type="match status" value="1"/>
</dbReference>
<dbReference type="SUPFAM" id="SSF57362">
    <property type="entry name" value="BPTI-like"/>
    <property type="match status" value="1"/>
</dbReference>
<dbReference type="PRINTS" id="PR00759">
    <property type="entry name" value="BASICPTASE"/>
</dbReference>
<keyword evidence="6" id="KW-1185">Reference proteome</keyword>
<dbReference type="PANTHER" id="PTHR46676:SF1">
    <property type="entry name" value="PROTEIN AMBP"/>
    <property type="match status" value="1"/>
</dbReference>
<dbReference type="SMART" id="SM00274">
    <property type="entry name" value="FOLN"/>
    <property type="match status" value="22"/>
</dbReference>
<sequence>MHSSQRGVRTDADVGDCRAAIPRYYHNQQSGRCERFSYGGCGGNENRFITLEECQETCGVESPCNLIDCAPGAICQVDTDGDAECVSITSCLIRSCPTGFSCERDPATNMAECVPIFITIDPCEFTDCDPCRFDPCKPGTTCELNSITGDPECVPIDRCSNFPCAGGFTCEMHPVTNEPQCVPEGLGCALIHCLPPAICRIRRGNQMGYCGGDPCETHNCGRGFECRYNQVEDAAECVPSVITNDPCVLKLCPPGTGCEVTELGTAVCRPIETPCALILCDINSICRMRPGTNDGYCGPHPCNTHVCELGTECRLNRELDIAECVPTDACLTTVCRPGTTCVVNELGAAVCRLANPCIAALCAVGTVCEVDPTGSPVCVPVPHPCATIKCRKPEICRVRPSAQRGYCGVDPCIKMNCGKNYECSYNEKTDEGECVPTAPCLLQDCPTGQVCKLNEDTGEGVCSPPDLRCMIFDCPKGTVCQPKKGIKTTVECFPENPCSRIDCGSQLCRIDQVSGRGYCGIDPCTLVRCFNCRYNPETDGPQCMGDPCATVLCSEGTTCRVDEDREPECVSPCEDIICGSLMCRVNLDTNAGYCGLDPCTYTTCEAGTQCRFNMKLDAAECVAVNPCATMDCAEGTTCQVDASSGEARCVLDLPDIRCFLLQCAAGFVCQANEDGSVECVPEDPCSDRNCGQLMCRVRPDTRRAYCGLDPCTFTTCREGTECRYNPDLDIAVCVNPTDPCADFSCTGGDICRVNVATGLPFCGITPCAFTTCFVNTLCVYDPTTDSARCVAPPDPCDGISCSGGDICRVKQATQEPFCGVDLCTIISCAPNSRCNHDPLTDLVICEEVIISLPDACNNVQCAPWTRCEVNERSVAECAPICSDILCGRPLVCRINATTREPYCGNFACRNFRCTVPGTECQYDYETDEPRCSFVDNSPGDVCSPDPCPFNFACVRNSRGNAECLLLTIG</sequence>
<dbReference type="Proteomes" id="UP001174909">
    <property type="component" value="Unassembled WGS sequence"/>
</dbReference>
<keyword evidence="1" id="KW-0646">Protease inhibitor</keyword>
<dbReference type="InterPro" id="IPR003645">
    <property type="entry name" value="Fol_N"/>
</dbReference>
<organism evidence="5 6">
    <name type="scientific">Geodia barretti</name>
    <name type="common">Barrett's horny sponge</name>
    <dbReference type="NCBI Taxonomy" id="519541"/>
    <lineage>
        <taxon>Eukaryota</taxon>
        <taxon>Metazoa</taxon>
        <taxon>Porifera</taxon>
        <taxon>Demospongiae</taxon>
        <taxon>Heteroscleromorpha</taxon>
        <taxon>Tetractinellida</taxon>
        <taxon>Astrophorina</taxon>
        <taxon>Geodiidae</taxon>
        <taxon>Geodia</taxon>
    </lineage>
</organism>
<name>A0AA35SZA4_GEOBA</name>